<comment type="caution">
    <text evidence="1">The sequence shown here is derived from an EMBL/GenBank/DDBJ whole genome shotgun (WGS) entry which is preliminary data.</text>
</comment>
<organism evidence="1 2">
    <name type="scientific">Cronobacter dublinensis 1210</name>
    <dbReference type="NCBI Taxonomy" id="1208656"/>
    <lineage>
        <taxon>Bacteria</taxon>
        <taxon>Pseudomonadati</taxon>
        <taxon>Pseudomonadota</taxon>
        <taxon>Gammaproteobacteria</taxon>
        <taxon>Enterobacterales</taxon>
        <taxon>Enterobacteriaceae</taxon>
        <taxon>Cronobacter</taxon>
    </lineage>
</organism>
<dbReference type="Proteomes" id="UP000009342">
    <property type="component" value="Unassembled WGS sequence"/>
</dbReference>
<proteinExistence type="predicted"/>
<name>A0ABP1WB27_9ENTR</name>
<keyword evidence="2" id="KW-1185">Reference proteome</keyword>
<protein>
    <submittedName>
        <fullName evidence="1">Uncharacterized protein</fullName>
    </submittedName>
</protein>
<evidence type="ECO:0000313" key="1">
    <source>
        <dbReference type="EMBL" id="CCJ82275.1"/>
    </source>
</evidence>
<accession>A0ABP1WB27</accession>
<sequence>MLVFGGEINLNFHESDVVIESIEFNNFITPDNVDKFNKAQDSFICLKNRRIEDFGFNNIKSGFLEFEKNVKYFEHSETGNTAIRNHKV</sequence>
<evidence type="ECO:0000313" key="2">
    <source>
        <dbReference type="Proteomes" id="UP000009342"/>
    </source>
</evidence>
<gene>
    <name evidence="1" type="ORF">BN134_3035</name>
</gene>
<dbReference type="EMBL" id="CAKZ01000138">
    <property type="protein sequence ID" value="CCJ82275.1"/>
    <property type="molecule type" value="Genomic_DNA"/>
</dbReference>
<reference evidence="2" key="1">
    <citation type="journal article" date="2012" name="PLoS ONE">
        <title>Comparative analysis of genome sequences covering the seven cronobacter species.</title>
        <authorList>
            <person name="Joseph S."/>
            <person name="Desai P."/>
            <person name="Ji Y."/>
            <person name="Cummings C.A."/>
            <person name="Shih R."/>
            <person name="Degoricija L."/>
            <person name="Rico A."/>
            <person name="Brzoska P."/>
            <person name="Hamby S.E."/>
            <person name="Masood N."/>
            <person name="Hariri S."/>
            <person name="Sonbol H."/>
            <person name="Chuzhanova N."/>
            <person name="McClelland M."/>
            <person name="Furtado M.R."/>
            <person name="Forsythe S.J."/>
        </authorList>
    </citation>
    <scope>NUCLEOTIDE SEQUENCE [LARGE SCALE GENOMIC DNA]</scope>
    <source>
        <strain evidence="2">1210</strain>
    </source>
</reference>